<feature type="transmembrane region" description="Helical" evidence="1">
    <location>
        <begin position="280"/>
        <end position="313"/>
    </location>
</feature>
<proteinExistence type="predicted"/>
<organism evidence="2 3">
    <name type="scientific">Colocasia esculenta</name>
    <name type="common">Wild taro</name>
    <name type="synonym">Arum esculentum</name>
    <dbReference type="NCBI Taxonomy" id="4460"/>
    <lineage>
        <taxon>Eukaryota</taxon>
        <taxon>Viridiplantae</taxon>
        <taxon>Streptophyta</taxon>
        <taxon>Embryophyta</taxon>
        <taxon>Tracheophyta</taxon>
        <taxon>Spermatophyta</taxon>
        <taxon>Magnoliopsida</taxon>
        <taxon>Liliopsida</taxon>
        <taxon>Araceae</taxon>
        <taxon>Aroideae</taxon>
        <taxon>Colocasieae</taxon>
        <taxon>Colocasia</taxon>
    </lineage>
</organism>
<name>A0A843UPG6_COLES</name>
<protein>
    <submittedName>
        <fullName evidence="2">Uncharacterized protein</fullName>
    </submittedName>
</protein>
<sequence>MVTPSCSFSTPWRSGMLGACVVRLWSHVVASMFCELLCLSGCVSRCCFRIVFDSAGSVGVVFGPTLVVGHGVTLFRCFVVLCSRLTPLLSSGRDSLSQEFIARRWWWRFVAPRVANSVSCKHERLYRELRVAFLQVLGVASFPAGSGCELQESVATIAGCACYEHGCWFAHTAIEFVVSLRVRVGVSRRLREPTCGVAFTVGVFARAKQMLVCHVAPLVEHYDTCLWLLSALGWLVVNSGEVLLEFFSVGSGGIGCYCVALEVEEHRLVALCSGDGFRELLVVVLSGALVVLVEALLGPACITSTVLLAAVFLSDDPCLCRLVGLRSGEVLPERLLALLVELYCGTLCVPMVKRFASFLAPCVLCQMIVWSLMERVLPVSHVVSASGATPWYTVFYIGWLLVLVLAPCSPIDGTPGSGRGLWPDVFPGFASAHCACGAFGLVFLWLHSRCVSLSDQEDDLVCHVGECVTPSFCGSAYIVCPGRTTRMIWVLTVARCAEPFSGVLQLTSRCFPRFAISSGVLCLVAVFLAGLVRAVSVELSTSNCELCAIWGALCELSDVCRGVQSRRVKVGNVTPRPVAFWGLKVKSLGRCPFFLSLLFPSLLFSEGERWFPLPSLGVEHGGAGGGSCGAWSGVVERGGGVLAVEKALWGSCRPASPSHCLALRWFRSCVGRVGMGLQLGRATVVAVPVVRHSFSLGRSVSLVVTLGCSFSTPWRSGMLGACVVRLRPRVVAPVFCELLCLGGFMPRCCFRIVFDFASSAGVVFGPALVVGHGVTLFRCFVVLYSRCFSLYCFLE</sequence>
<keyword evidence="1" id="KW-1133">Transmembrane helix</keyword>
<evidence type="ECO:0000313" key="3">
    <source>
        <dbReference type="Proteomes" id="UP000652761"/>
    </source>
</evidence>
<feature type="transmembrane region" description="Helical" evidence="1">
    <location>
        <begin position="426"/>
        <end position="446"/>
    </location>
</feature>
<keyword evidence="1" id="KW-0812">Transmembrane</keyword>
<feature type="transmembrane region" description="Helical" evidence="1">
    <location>
        <begin position="389"/>
        <end position="406"/>
    </location>
</feature>
<reference evidence="2" key="1">
    <citation type="submission" date="2017-07" db="EMBL/GenBank/DDBJ databases">
        <title>Taro Niue Genome Assembly and Annotation.</title>
        <authorList>
            <person name="Atibalentja N."/>
            <person name="Keating K."/>
            <person name="Fields C.J."/>
        </authorList>
    </citation>
    <scope>NUCLEOTIDE SEQUENCE</scope>
    <source>
        <strain evidence="2">Niue_2</strain>
        <tissue evidence="2">Leaf</tissue>
    </source>
</reference>
<dbReference type="Proteomes" id="UP000652761">
    <property type="component" value="Unassembled WGS sequence"/>
</dbReference>
<comment type="caution">
    <text evidence="2">The sequence shown here is derived from an EMBL/GenBank/DDBJ whole genome shotgun (WGS) entry which is preliminary data.</text>
</comment>
<feature type="transmembrane region" description="Helical" evidence="1">
    <location>
        <begin position="358"/>
        <end position="377"/>
    </location>
</feature>
<gene>
    <name evidence="2" type="ORF">Taro_016199</name>
</gene>
<evidence type="ECO:0000256" key="1">
    <source>
        <dbReference type="SAM" id="Phobius"/>
    </source>
</evidence>
<accession>A0A843UPG6</accession>
<evidence type="ECO:0000313" key="2">
    <source>
        <dbReference type="EMBL" id="MQL83704.1"/>
    </source>
</evidence>
<keyword evidence="3" id="KW-1185">Reference proteome</keyword>
<dbReference type="EMBL" id="NMUH01000712">
    <property type="protein sequence ID" value="MQL83704.1"/>
    <property type="molecule type" value="Genomic_DNA"/>
</dbReference>
<dbReference type="AlphaFoldDB" id="A0A843UPG6"/>
<feature type="transmembrane region" description="Helical" evidence="1">
    <location>
        <begin position="514"/>
        <end position="535"/>
    </location>
</feature>
<keyword evidence="1" id="KW-0472">Membrane</keyword>